<sequence length="124" mass="12428">MKESVVVGASLLLAILTAGTVGLLTDSYATAFAGTPVGFAVYLVVGIGLPQYLLSRDGDSATRLGLAALSVVAGVLVVLASVALPSASPTAEWGAGFVLLFLVVVGNVLGATVRAFRDGYRTSG</sequence>
<reference evidence="2 3" key="1">
    <citation type="submission" date="2022-09" db="EMBL/GenBank/DDBJ databases">
        <title>Enrichment on poylsaccharides allowed isolation of novel metabolic and taxonomic groups of Haloarchaea.</title>
        <authorList>
            <person name="Sorokin D.Y."/>
            <person name="Elcheninov A.G."/>
            <person name="Khizhniak T.V."/>
            <person name="Kolganova T.V."/>
            <person name="Kublanov I.V."/>
        </authorList>
    </citation>
    <scope>NUCLEOTIDE SEQUENCE [LARGE SCALE GENOMIC DNA]</scope>
    <source>
        <strain evidence="2 3">AArc-m2/3/4</strain>
    </source>
</reference>
<keyword evidence="1" id="KW-0472">Membrane</keyword>
<evidence type="ECO:0000313" key="3">
    <source>
        <dbReference type="Proteomes" id="UP001320972"/>
    </source>
</evidence>
<dbReference type="Proteomes" id="UP001320972">
    <property type="component" value="Unassembled WGS sequence"/>
</dbReference>
<keyword evidence="1" id="KW-1133">Transmembrane helix</keyword>
<name>A0ABT2QDY2_9EURY</name>
<keyword evidence="3" id="KW-1185">Reference proteome</keyword>
<gene>
    <name evidence="2" type="ORF">OB955_10260</name>
</gene>
<evidence type="ECO:0008006" key="4">
    <source>
        <dbReference type="Google" id="ProtNLM"/>
    </source>
</evidence>
<dbReference type="EMBL" id="JAOPKB010000004">
    <property type="protein sequence ID" value="MCU4973125.1"/>
    <property type="molecule type" value="Genomic_DNA"/>
</dbReference>
<evidence type="ECO:0000256" key="1">
    <source>
        <dbReference type="SAM" id="Phobius"/>
    </source>
</evidence>
<protein>
    <recommendedName>
        <fullName evidence="4">SPW repeat-containing protein</fullName>
    </recommendedName>
</protein>
<accession>A0ABT2QDY2</accession>
<feature type="transmembrane region" description="Helical" evidence="1">
    <location>
        <begin position="32"/>
        <end position="54"/>
    </location>
</feature>
<organism evidence="2 3">
    <name type="scientific">Natronoglomus mannanivorans</name>
    <dbReference type="NCBI Taxonomy" id="2979990"/>
    <lineage>
        <taxon>Archaea</taxon>
        <taxon>Methanobacteriati</taxon>
        <taxon>Methanobacteriota</taxon>
        <taxon>Stenosarchaea group</taxon>
        <taxon>Halobacteria</taxon>
        <taxon>Halobacteriales</taxon>
        <taxon>Natrialbaceae</taxon>
        <taxon>Natronoglomus</taxon>
    </lineage>
</organism>
<proteinExistence type="predicted"/>
<keyword evidence="1" id="KW-0812">Transmembrane</keyword>
<feature type="transmembrane region" description="Helical" evidence="1">
    <location>
        <begin position="66"/>
        <end position="87"/>
    </location>
</feature>
<evidence type="ECO:0000313" key="2">
    <source>
        <dbReference type="EMBL" id="MCU4973125.1"/>
    </source>
</evidence>
<feature type="transmembrane region" description="Helical" evidence="1">
    <location>
        <begin position="93"/>
        <end position="116"/>
    </location>
</feature>
<dbReference type="RefSeq" id="WP_338007769.1">
    <property type="nucleotide sequence ID" value="NZ_JAOPKB010000004.1"/>
</dbReference>
<comment type="caution">
    <text evidence="2">The sequence shown here is derived from an EMBL/GenBank/DDBJ whole genome shotgun (WGS) entry which is preliminary data.</text>
</comment>